<reference evidence="2 3" key="1">
    <citation type="submission" date="2024-04" db="EMBL/GenBank/DDBJ databases">
        <authorList>
            <person name="Fracassetti M."/>
        </authorList>
    </citation>
    <scope>NUCLEOTIDE SEQUENCE [LARGE SCALE GENOMIC DNA]</scope>
</reference>
<dbReference type="EMBL" id="OZ034817">
    <property type="protein sequence ID" value="CAL1382391.1"/>
    <property type="molecule type" value="Genomic_DNA"/>
</dbReference>
<organism evidence="2 3">
    <name type="scientific">Linum trigynum</name>
    <dbReference type="NCBI Taxonomy" id="586398"/>
    <lineage>
        <taxon>Eukaryota</taxon>
        <taxon>Viridiplantae</taxon>
        <taxon>Streptophyta</taxon>
        <taxon>Embryophyta</taxon>
        <taxon>Tracheophyta</taxon>
        <taxon>Spermatophyta</taxon>
        <taxon>Magnoliopsida</taxon>
        <taxon>eudicotyledons</taxon>
        <taxon>Gunneridae</taxon>
        <taxon>Pentapetalae</taxon>
        <taxon>rosids</taxon>
        <taxon>fabids</taxon>
        <taxon>Malpighiales</taxon>
        <taxon>Linaceae</taxon>
        <taxon>Linum</taxon>
    </lineage>
</organism>
<evidence type="ECO:0000313" key="2">
    <source>
        <dbReference type="EMBL" id="CAL1382391.1"/>
    </source>
</evidence>
<evidence type="ECO:0000313" key="3">
    <source>
        <dbReference type="Proteomes" id="UP001497516"/>
    </source>
</evidence>
<keyword evidence="3" id="KW-1185">Reference proteome</keyword>
<accession>A0AAV2E907</accession>
<evidence type="ECO:0000256" key="1">
    <source>
        <dbReference type="SAM" id="MobiDB-lite"/>
    </source>
</evidence>
<proteinExistence type="predicted"/>
<dbReference type="PANTHER" id="PTHR47592:SF29">
    <property type="entry name" value="ZINC FINGER, CCHC-TYPE"/>
    <property type="match status" value="1"/>
</dbReference>
<name>A0AAV2E907_9ROSI</name>
<sequence>MSDSHPVMEKYNELLRIYGQFTQHNLNMDEVITVSSIIEKLPSSWKNFKHMLKHKKEELDLTQLRVKKGVKPKESASVRMMEIGESSSQKKGKKRSRDKGYNSSKVDKNKKAKPTC</sequence>
<dbReference type="AlphaFoldDB" id="A0AAV2E907"/>
<dbReference type="Proteomes" id="UP001497516">
    <property type="component" value="Chromosome 4"/>
</dbReference>
<feature type="region of interest" description="Disordered" evidence="1">
    <location>
        <begin position="70"/>
        <end position="116"/>
    </location>
</feature>
<dbReference type="Pfam" id="PF14223">
    <property type="entry name" value="Retrotran_gag_2"/>
    <property type="match status" value="1"/>
</dbReference>
<gene>
    <name evidence="2" type="ORF">LTRI10_LOCUS23718</name>
</gene>
<protein>
    <recommendedName>
        <fullName evidence="4">UBN2_2 domain-containing protein</fullName>
    </recommendedName>
</protein>
<evidence type="ECO:0008006" key="4">
    <source>
        <dbReference type="Google" id="ProtNLM"/>
    </source>
</evidence>
<dbReference type="PANTHER" id="PTHR47592">
    <property type="entry name" value="PBF68 PROTEIN"/>
    <property type="match status" value="1"/>
</dbReference>